<evidence type="ECO:0000313" key="5">
    <source>
        <dbReference type="EMBL" id="QHA86404.1"/>
    </source>
</evidence>
<dbReference type="Pfam" id="PF12833">
    <property type="entry name" value="HTH_18"/>
    <property type="match status" value="1"/>
</dbReference>
<evidence type="ECO:0000256" key="2">
    <source>
        <dbReference type="ARBA" id="ARBA00023125"/>
    </source>
</evidence>
<dbReference type="Gene3D" id="1.10.10.60">
    <property type="entry name" value="Homeodomain-like"/>
    <property type="match status" value="1"/>
</dbReference>
<dbReference type="Gene3D" id="2.60.120.10">
    <property type="entry name" value="Jelly Rolls"/>
    <property type="match status" value="1"/>
</dbReference>
<dbReference type="CDD" id="cd06124">
    <property type="entry name" value="cupin_NimR-like_N"/>
    <property type="match status" value="1"/>
</dbReference>
<name>A0ABX6GJI3_9GAMM</name>
<accession>A0ABX6GJI3</accession>
<dbReference type="InterPro" id="IPR014710">
    <property type="entry name" value="RmlC-like_jellyroll"/>
</dbReference>
<feature type="domain" description="HTH araC/xylS-type" evidence="4">
    <location>
        <begin position="144"/>
        <end position="241"/>
    </location>
</feature>
<evidence type="ECO:0000259" key="4">
    <source>
        <dbReference type="PROSITE" id="PS01124"/>
    </source>
</evidence>
<dbReference type="EMBL" id="CP041764">
    <property type="protein sequence ID" value="QHA86404.1"/>
    <property type="molecule type" value="Genomic_DNA"/>
</dbReference>
<evidence type="ECO:0000256" key="3">
    <source>
        <dbReference type="ARBA" id="ARBA00023163"/>
    </source>
</evidence>
<dbReference type="InterPro" id="IPR018060">
    <property type="entry name" value="HTH_AraC"/>
</dbReference>
<dbReference type="PANTHER" id="PTHR11019">
    <property type="entry name" value="HTH-TYPE TRANSCRIPTIONAL REGULATOR NIMR"/>
    <property type="match status" value="1"/>
</dbReference>
<keyword evidence="6" id="KW-1185">Reference proteome</keyword>
<dbReference type="InterPro" id="IPR011051">
    <property type="entry name" value="RmlC_Cupin_sf"/>
</dbReference>
<evidence type="ECO:0000313" key="6">
    <source>
        <dbReference type="Proteomes" id="UP000430368"/>
    </source>
</evidence>
<dbReference type="SUPFAM" id="SSF51182">
    <property type="entry name" value="RmlC-like cupins"/>
    <property type="match status" value="1"/>
</dbReference>
<dbReference type="SMART" id="SM00342">
    <property type="entry name" value="HTH_ARAC"/>
    <property type="match status" value="1"/>
</dbReference>
<dbReference type="Pfam" id="PF02311">
    <property type="entry name" value="AraC_binding"/>
    <property type="match status" value="1"/>
</dbReference>
<gene>
    <name evidence="5" type="ORF">FO014_05100</name>
</gene>
<proteinExistence type="predicted"/>
<protein>
    <submittedName>
        <fullName evidence="5">Helix-turn-helix domain-containing protein</fullName>
    </submittedName>
</protein>
<keyword evidence="2" id="KW-0238">DNA-binding</keyword>
<dbReference type="PROSITE" id="PS00041">
    <property type="entry name" value="HTH_ARAC_FAMILY_1"/>
    <property type="match status" value="1"/>
</dbReference>
<dbReference type="RefSeq" id="WP_160028143.1">
    <property type="nucleotide sequence ID" value="NZ_CP041764.1"/>
</dbReference>
<dbReference type="SUPFAM" id="SSF46689">
    <property type="entry name" value="Homeodomain-like"/>
    <property type="match status" value="1"/>
</dbReference>
<dbReference type="InterPro" id="IPR003313">
    <property type="entry name" value="AraC-bd"/>
</dbReference>
<evidence type="ECO:0000256" key="1">
    <source>
        <dbReference type="ARBA" id="ARBA00023015"/>
    </source>
</evidence>
<dbReference type="PANTHER" id="PTHR11019:SF159">
    <property type="entry name" value="TRANSCRIPTIONAL REGULATOR-RELATED"/>
    <property type="match status" value="1"/>
</dbReference>
<reference evidence="5 6" key="1">
    <citation type="submission" date="2019-07" db="EMBL/GenBank/DDBJ databases">
        <title>Serratia dokdonensis sp. nov., an elicitor of systemic resistance in Nicotiana Tabacum.</title>
        <authorList>
            <person name="Son J.-S."/>
            <person name="Hwang Y.-J."/>
            <person name="Lee S.-Y."/>
            <person name="Ghim S.-Y."/>
        </authorList>
    </citation>
    <scope>NUCLEOTIDE SEQUENCE [LARGE SCALE GENOMIC DNA]</scope>
    <source>
        <strain evidence="5 6">KUDC3025</strain>
    </source>
</reference>
<dbReference type="InterPro" id="IPR009057">
    <property type="entry name" value="Homeodomain-like_sf"/>
</dbReference>
<dbReference type="PROSITE" id="PS01124">
    <property type="entry name" value="HTH_ARAC_FAMILY_2"/>
    <property type="match status" value="1"/>
</dbReference>
<dbReference type="Proteomes" id="UP000430368">
    <property type="component" value="Chromosome"/>
</dbReference>
<sequence length="244" mass="27221">MQLRGIPLSHPNRHLTPWHQHDDGQIYLLTRGTIALETERRQWAMTAGTLGWLPARCRHQAQSCGQVEGWLLFLPPENCRHLPTQPRLLTASALAQALVARIAQFPPSPLPAPQRRMVQVLLDEMQGEEETALQLPMPQDPRLLKIARALLDDPASTRRQNEWAGWAGISVRNLSRLFMAQTGIGFARWRQQARIIRSLEALSRGVSVANVAADCGYDNVSAYIAAFRRHFGVTPGGYFAALPG</sequence>
<organism evidence="5 6">
    <name type="scientific">Serratia rhizosphaerae</name>
    <dbReference type="NCBI Taxonomy" id="2597702"/>
    <lineage>
        <taxon>Bacteria</taxon>
        <taxon>Pseudomonadati</taxon>
        <taxon>Pseudomonadota</taxon>
        <taxon>Gammaproteobacteria</taxon>
        <taxon>Enterobacterales</taxon>
        <taxon>Yersiniaceae</taxon>
        <taxon>Serratia</taxon>
    </lineage>
</organism>
<keyword evidence="1" id="KW-0805">Transcription regulation</keyword>
<keyword evidence="3" id="KW-0804">Transcription</keyword>
<dbReference type="InterPro" id="IPR018062">
    <property type="entry name" value="HTH_AraC-typ_CS"/>
</dbReference>